<dbReference type="OrthoDB" id="5796153at2759"/>
<keyword evidence="18" id="KW-1185">Reference proteome</keyword>
<dbReference type="GO" id="GO:0005975">
    <property type="term" value="P:carbohydrate metabolic process"/>
    <property type="evidence" value="ECO:0007669"/>
    <property type="project" value="UniProtKB-UniRule"/>
</dbReference>
<dbReference type="OMA" id="DGLWGYY"/>
<evidence type="ECO:0000256" key="8">
    <source>
        <dbReference type="ARBA" id="ARBA00022801"/>
    </source>
</evidence>
<evidence type="ECO:0000256" key="4">
    <source>
        <dbReference type="ARBA" id="ARBA00008871"/>
    </source>
</evidence>
<evidence type="ECO:0000256" key="15">
    <source>
        <dbReference type="PIRSR" id="PIRSR038193-2"/>
    </source>
</evidence>
<evidence type="ECO:0000256" key="14">
    <source>
        <dbReference type="PIRSR" id="PIRSR038193-1"/>
    </source>
</evidence>
<dbReference type="RefSeq" id="XP_018114458.2">
    <property type="nucleotide sequence ID" value="XM_018258969.2"/>
</dbReference>
<dbReference type="GO" id="GO:0030214">
    <property type="term" value="P:hyaluronan catabolic process"/>
    <property type="evidence" value="ECO:0000318"/>
    <property type="project" value="GO_Central"/>
</dbReference>
<evidence type="ECO:0000256" key="9">
    <source>
        <dbReference type="ARBA" id="ARBA00023157"/>
    </source>
</evidence>
<dbReference type="InterPro" id="IPR017853">
    <property type="entry name" value="GH"/>
</dbReference>
<name>A0A1L8GP88_XENLA</name>
<dbReference type="SUPFAM" id="SSF51445">
    <property type="entry name" value="(Trans)glycosidases"/>
    <property type="match status" value="1"/>
</dbReference>
<feature type="disulfide bond" evidence="16">
    <location>
        <begin position="457"/>
        <end position="466"/>
    </location>
</feature>
<dbReference type="InterPro" id="IPR018155">
    <property type="entry name" value="Hyaluronidase"/>
</dbReference>
<dbReference type="GO" id="GO:0005764">
    <property type="term" value="C:lysosome"/>
    <property type="evidence" value="ECO:0007669"/>
    <property type="project" value="UniProtKB-SubCell"/>
</dbReference>
<evidence type="ECO:0000313" key="19">
    <source>
        <dbReference type="RefSeq" id="XP_018114458.2"/>
    </source>
</evidence>
<evidence type="ECO:0000256" key="11">
    <source>
        <dbReference type="ARBA" id="ARBA00023228"/>
    </source>
</evidence>
<evidence type="ECO:0000256" key="7">
    <source>
        <dbReference type="ARBA" id="ARBA00022729"/>
    </source>
</evidence>
<dbReference type="Gene3D" id="3.20.20.70">
    <property type="entry name" value="Aldolase class I"/>
    <property type="match status" value="1"/>
</dbReference>
<dbReference type="PRINTS" id="PR00846">
    <property type="entry name" value="GLHYDRLASE56"/>
</dbReference>
<organism evidence="18 19">
    <name type="scientific">Xenopus laevis</name>
    <name type="common">African clawed frog</name>
    <dbReference type="NCBI Taxonomy" id="8355"/>
    <lineage>
        <taxon>Eukaryota</taxon>
        <taxon>Metazoa</taxon>
        <taxon>Chordata</taxon>
        <taxon>Craniata</taxon>
        <taxon>Vertebrata</taxon>
        <taxon>Euteleostomi</taxon>
        <taxon>Amphibia</taxon>
        <taxon>Batrachia</taxon>
        <taxon>Anura</taxon>
        <taxon>Pipoidea</taxon>
        <taxon>Pipidae</taxon>
        <taxon>Xenopodinae</taxon>
        <taxon>Xenopus</taxon>
        <taxon>Xenopus</taxon>
    </lineage>
</organism>
<gene>
    <name evidence="19" type="primary">hyal1.L</name>
</gene>
<comment type="subcellular location">
    <subcellularLocation>
        <location evidence="2">Lysosome</location>
    </subcellularLocation>
    <subcellularLocation>
        <location evidence="3">Secreted</location>
    </subcellularLocation>
</comment>
<dbReference type="InterPro" id="IPR013785">
    <property type="entry name" value="Aldolase_TIM"/>
</dbReference>
<feature type="disulfide bond" evidence="16">
    <location>
        <begin position="83"/>
        <end position="370"/>
    </location>
</feature>
<sequence>MVCDVTEVPSEERNSRYQTCSDCCCSSWDRAALVETMSPRAHAWATYCTTIVLSGLVSCLAAELPVLKGRPFVSVWNAPTSPCLDRFGVTLDLSTFDIVLNQNHTFQGSEVVIFYSSQLGLYPYYDQSLSPVNGGLPQNNSLKDHLDKAFMDLLETISDPAFTGVAVVDWESWRPLWARNWDKMRVYQQSSQDLVKEIYPDLPPDEVLELAKAEFETAARKIMQSTLELGRELRPNGLWGFYGFPGCYNYGYKNFGQNYTGKCPIDEIHRNDNLTWLWEASQALYPDIYLEQALKMSENVGPYVKYRVLEGIRVAKDLPVLPYARIVYTYSMDFLTQEDLIQTIGQSAALGAAGVILWGNADYSRSKESCLAVNSYIDETLGHYLVNVSSSATLCSKAVCAGNGRCVRRDPSSDSYLHLHPDSFRIKRHPQGRGFVVSGQASKWDIVYFVEHFHCRCYPGWDGEDCTRRIIL</sequence>
<keyword evidence="12 17" id="KW-0326">Glycosidase</keyword>
<comment type="similarity">
    <text evidence="4 13 17">Belongs to the glycosyl hydrolase 56 family.</text>
</comment>
<keyword evidence="11" id="KW-0458">Lysosome</keyword>
<dbReference type="Pfam" id="PF01630">
    <property type="entry name" value="Glyco_hydro_56"/>
    <property type="match status" value="1"/>
</dbReference>
<evidence type="ECO:0000256" key="1">
    <source>
        <dbReference type="ARBA" id="ARBA00000251"/>
    </source>
</evidence>
<evidence type="ECO:0000256" key="5">
    <source>
        <dbReference type="ARBA" id="ARBA00022525"/>
    </source>
</evidence>
<dbReference type="PANTHER" id="PTHR11769:SF23">
    <property type="entry name" value="HYALURONIDASE-1"/>
    <property type="match status" value="1"/>
</dbReference>
<dbReference type="EC" id="3.2.1.35" evidence="17"/>
<evidence type="ECO:0000256" key="17">
    <source>
        <dbReference type="RuleBase" id="RU610713"/>
    </source>
</evidence>
<keyword evidence="5" id="KW-0964">Secreted</keyword>
<accession>A0A1L8GP88</accession>
<dbReference type="GO" id="GO:0031410">
    <property type="term" value="C:cytoplasmic vesicle"/>
    <property type="evidence" value="ECO:0000318"/>
    <property type="project" value="GO_Central"/>
</dbReference>
<dbReference type="GeneID" id="108714598"/>
<feature type="active site" description="Proton donor" evidence="14">
    <location>
        <position position="171"/>
    </location>
</feature>
<evidence type="ECO:0000256" key="6">
    <source>
        <dbReference type="ARBA" id="ARBA00022536"/>
    </source>
</evidence>
<dbReference type="PaxDb" id="8355-A0A1L8GP88"/>
<feature type="disulfide bond" evidence="16">
    <location>
        <begin position="395"/>
        <end position="406"/>
    </location>
</feature>
<dbReference type="AlphaFoldDB" id="A0A1L8GP88"/>
<keyword evidence="9 16" id="KW-1015">Disulfide bond</keyword>
<evidence type="ECO:0000256" key="13">
    <source>
        <dbReference type="PIRNR" id="PIRNR038193"/>
    </source>
</evidence>
<comment type="catalytic activity">
    <reaction evidence="1 17">
        <text>Random hydrolysis of (1-&gt;4)-linkages between N-acetyl-beta-D-glucosamine and D-glucuronate residues in hyaluronate.</text>
        <dbReference type="EC" id="3.2.1.35"/>
    </reaction>
</comment>
<proteinExistence type="inferred from homology"/>
<keyword evidence="6" id="KW-0245">EGF-like domain</keyword>
<keyword evidence="10" id="KW-0325">Glycoprotein</keyword>
<feature type="disulfide bond" evidence="16">
    <location>
        <begin position="247"/>
        <end position="263"/>
    </location>
</feature>
<dbReference type="STRING" id="8355.A0A1L8GP88"/>
<dbReference type="KEGG" id="xla:108714598"/>
<feature type="disulfide bond" evidence="16">
    <location>
        <begin position="400"/>
        <end position="455"/>
    </location>
</feature>
<evidence type="ECO:0000313" key="18">
    <source>
        <dbReference type="Proteomes" id="UP000186698"/>
    </source>
</evidence>
<dbReference type="FunFam" id="3.20.20.70:FF:000065">
    <property type="entry name" value="Hyaluronidase"/>
    <property type="match status" value="1"/>
</dbReference>
<dbReference type="GO" id="GO:0005576">
    <property type="term" value="C:extracellular region"/>
    <property type="evidence" value="ECO:0007669"/>
    <property type="project" value="UniProtKB-SubCell"/>
</dbReference>
<keyword evidence="8 17" id="KW-0378">Hydrolase</keyword>
<evidence type="ECO:0000256" key="10">
    <source>
        <dbReference type="ARBA" id="ARBA00023180"/>
    </source>
</evidence>
<evidence type="ECO:0000256" key="16">
    <source>
        <dbReference type="PIRSR" id="PIRSR038193-3"/>
    </source>
</evidence>
<feature type="glycosylation site" description="N-linked (GlcNAc...) asparagine" evidence="15">
    <location>
        <position position="387"/>
    </location>
</feature>
<dbReference type="Proteomes" id="UP000186698">
    <property type="component" value="Chromosome 4L"/>
</dbReference>
<evidence type="ECO:0000256" key="12">
    <source>
        <dbReference type="ARBA" id="ARBA00023295"/>
    </source>
</evidence>
<dbReference type="GO" id="GO:0004415">
    <property type="term" value="F:hyalurononglucosaminidase activity"/>
    <property type="evidence" value="ECO:0007669"/>
    <property type="project" value="UniProtKB-UniRule"/>
</dbReference>
<dbReference type="PIRSF" id="PIRSF038193">
    <property type="entry name" value="Hyaluronidase"/>
    <property type="match status" value="1"/>
</dbReference>
<dbReference type="PANTHER" id="PTHR11769">
    <property type="entry name" value="HYALURONIDASE"/>
    <property type="match status" value="1"/>
</dbReference>
<dbReference type="CTD" id="108714598"/>
<evidence type="ECO:0000256" key="3">
    <source>
        <dbReference type="ARBA" id="ARBA00004613"/>
    </source>
</evidence>
<protein>
    <recommendedName>
        <fullName evidence="17">Hyaluronidase</fullName>
        <ecNumber evidence="17">3.2.1.35</ecNumber>
    </recommendedName>
</protein>
<keyword evidence="7" id="KW-0732">Signal</keyword>
<reference evidence="19" key="1">
    <citation type="submission" date="2025-08" db="UniProtKB">
        <authorList>
            <consortium name="RefSeq"/>
        </authorList>
    </citation>
    <scope>IDENTIFICATION</scope>
    <source>
        <strain evidence="19">J_2021</strain>
        <tissue evidence="19">Erythrocytes</tissue>
    </source>
</reference>
<evidence type="ECO:0000256" key="2">
    <source>
        <dbReference type="ARBA" id="ARBA00004371"/>
    </source>
</evidence>